<dbReference type="OrthoDB" id="3183957at2"/>
<name>A0A1H9N3T8_9LACT</name>
<evidence type="ECO:0000313" key="3">
    <source>
        <dbReference type="Proteomes" id="UP000198556"/>
    </source>
</evidence>
<keyword evidence="1" id="KW-0812">Transmembrane</keyword>
<keyword evidence="1" id="KW-1133">Transmembrane helix</keyword>
<organism evidence="2 3">
    <name type="scientific">Granulicatella balaenopterae</name>
    <dbReference type="NCBI Taxonomy" id="137733"/>
    <lineage>
        <taxon>Bacteria</taxon>
        <taxon>Bacillati</taxon>
        <taxon>Bacillota</taxon>
        <taxon>Bacilli</taxon>
        <taxon>Lactobacillales</taxon>
        <taxon>Carnobacteriaceae</taxon>
        <taxon>Granulicatella</taxon>
    </lineage>
</organism>
<proteinExistence type="predicted"/>
<accession>A0A1H9N3T8</accession>
<evidence type="ECO:0000313" key="2">
    <source>
        <dbReference type="EMBL" id="SER30447.1"/>
    </source>
</evidence>
<dbReference type="EMBL" id="FOGF01000034">
    <property type="protein sequence ID" value="SER30447.1"/>
    <property type="molecule type" value="Genomic_DNA"/>
</dbReference>
<dbReference type="STRING" id="137733.SAMN05421767_1346"/>
<gene>
    <name evidence="2" type="ORF">SAMN05421767_1346</name>
</gene>
<sequence>MTKQDRKKQTTIKNMYFNRYLIFRYYLAGLFFCNLYWLYMHLPVLNFSIIFPGIMLVISLGALIEQVRLYGNLTAKVPLKMTNLFIKCQFLCCIVALISVFFNQFFVMLFPILIANTLAKQLIVGINMINVIILYCLNKRITKIKQAEDKPYKRLQQLMNYL</sequence>
<dbReference type="RefSeq" id="WP_089747369.1">
    <property type="nucleotide sequence ID" value="NZ_FOGF01000034.1"/>
</dbReference>
<feature type="transmembrane region" description="Helical" evidence="1">
    <location>
        <begin position="45"/>
        <end position="64"/>
    </location>
</feature>
<reference evidence="2 3" key="1">
    <citation type="submission" date="2016-10" db="EMBL/GenBank/DDBJ databases">
        <authorList>
            <person name="de Groot N.N."/>
        </authorList>
    </citation>
    <scope>NUCLEOTIDE SEQUENCE [LARGE SCALE GENOMIC DNA]</scope>
    <source>
        <strain evidence="2 3">DSM 15827</strain>
    </source>
</reference>
<evidence type="ECO:0000256" key="1">
    <source>
        <dbReference type="SAM" id="Phobius"/>
    </source>
</evidence>
<protein>
    <recommendedName>
        <fullName evidence="4">PTS cellobiose transporter subunit IIA</fullName>
    </recommendedName>
</protein>
<feature type="transmembrane region" description="Helical" evidence="1">
    <location>
        <begin position="21"/>
        <end position="39"/>
    </location>
</feature>
<evidence type="ECO:0008006" key="4">
    <source>
        <dbReference type="Google" id="ProtNLM"/>
    </source>
</evidence>
<dbReference type="AlphaFoldDB" id="A0A1H9N3T8"/>
<keyword evidence="1" id="KW-0472">Membrane</keyword>
<dbReference type="Proteomes" id="UP000198556">
    <property type="component" value="Unassembled WGS sequence"/>
</dbReference>
<feature type="transmembrane region" description="Helical" evidence="1">
    <location>
        <begin position="84"/>
        <end position="106"/>
    </location>
</feature>
<feature type="transmembrane region" description="Helical" evidence="1">
    <location>
        <begin position="118"/>
        <end position="137"/>
    </location>
</feature>
<keyword evidence="3" id="KW-1185">Reference proteome</keyword>